<organism evidence="1 2">
    <name type="scientific">Allacma fusca</name>
    <dbReference type="NCBI Taxonomy" id="39272"/>
    <lineage>
        <taxon>Eukaryota</taxon>
        <taxon>Metazoa</taxon>
        <taxon>Ecdysozoa</taxon>
        <taxon>Arthropoda</taxon>
        <taxon>Hexapoda</taxon>
        <taxon>Collembola</taxon>
        <taxon>Symphypleona</taxon>
        <taxon>Sminthuridae</taxon>
        <taxon>Allacma</taxon>
    </lineage>
</organism>
<sequence length="95" mass="10918">MEFNLHECVLNMNDVLHTEEILFTHRIPTEGTQSGLLPSANTTKLKCLQNFDIQGGFSHFWKMRCQEYFNMNLECIPSGYKYIGVLSILTIICSV</sequence>
<accession>A0A8J2PJ76</accession>
<proteinExistence type="predicted"/>
<dbReference type="AlphaFoldDB" id="A0A8J2PJ76"/>
<name>A0A8J2PJ76_9HEXA</name>
<comment type="caution">
    <text evidence="1">The sequence shown here is derived from an EMBL/GenBank/DDBJ whole genome shotgun (WGS) entry which is preliminary data.</text>
</comment>
<evidence type="ECO:0000313" key="1">
    <source>
        <dbReference type="EMBL" id="CAG7824264.1"/>
    </source>
</evidence>
<gene>
    <name evidence="1" type="ORF">AFUS01_LOCUS34428</name>
</gene>
<reference evidence="1" key="1">
    <citation type="submission" date="2021-06" db="EMBL/GenBank/DDBJ databases">
        <authorList>
            <person name="Hodson N. C."/>
            <person name="Mongue J. A."/>
            <person name="Jaron S. K."/>
        </authorList>
    </citation>
    <scope>NUCLEOTIDE SEQUENCE</scope>
</reference>
<dbReference type="EMBL" id="CAJVCH010532169">
    <property type="protein sequence ID" value="CAG7824264.1"/>
    <property type="molecule type" value="Genomic_DNA"/>
</dbReference>
<dbReference type="Proteomes" id="UP000708208">
    <property type="component" value="Unassembled WGS sequence"/>
</dbReference>
<evidence type="ECO:0000313" key="2">
    <source>
        <dbReference type="Proteomes" id="UP000708208"/>
    </source>
</evidence>
<keyword evidence="2" id="KW-1185">Reference proteome</keyword>
<protein>
    <submittedName>
        <fullName evidence="1">Uncharacterized protein</fullName>
    </submittedName>
</protein>